<dbReference type="AlphaFoldDB" id="A0A6N1X0Z6"/>
<feature type="compositionally biased region" description="Pro residues" evidence="1">
    <location>
        <begin position="110"/>
        <end position="122"/>
    </location>
</feature>
<feature type="compositionally biased region" description="Basic and acidic residues" evidence="1">
    <location>
        <begin position="99"/>
        <end position="108"/>
    </location>
</feature>
<protein>
    <submittedName>
        <fullName evidence="2">Uncharacterized protein</fullName>
    </submittedName>
</protein>
<dbReference type="KEGG" id="aant:HUK68_09145"/>
<organism evidence="2 3">
    <name type="scientific">Comamonas antarctica</name>
    <dbReference type="NCBI Taxonomy" id="2743470"/>
    <lineage>
        <taxon>Bacteria</taxon>
        <taxon>Pseudomonadati</taxon>
        <taxon>Pseudomonadota</taxon>
        <taxon>Betaproteobacteria</taxon>
        <taxon>Burkholderiales</taxon>
        <taxon>Comamonadaceae</taxon>
        <taxon>Comamonas</taxon>
    </lineage>
</organism>
<gene>
    <name evidence="2" type="ORF">HUK68_09145</name>
</gene>
<evidence type="ECO:0000313" key="3">
    <source>
        <dbReference type="Proteomes" id="UP000509579"/>
    </source>
</evidence>
<accession>A0A6N1X0Z6</accession>
<evidence type="ECO:0000256" key="1">
    <source>
        <dbReference type="SAM" id="MobiDB-lite"/>
    </source>
</evidence>
<name>A0A6N1X0Z6_9BURK</name>
<dbReference type="Proteomes" id="UP000509579">
    <property type="component" value="Chromosome"/>
</dbReference>
<dbReference type="EMBL" id="CP054840">
    <property type="protein sequence ID" value="QKV53039.1"/>
    <property type="molecule type" value="Genomic_DNA"/>
</dbReference>
<proteinExistence type="predicted"/>
<feature type="region of interest" description="Disordered" evidence="1">
    <location>
        <begin position="99"/>
        <end position="141"/>
    </location>
</feature>
<keyword evidence="3" id="KW-1185">Reference proteome</keyword>
<reference evidence="2 3" key="1">
    <citation type="submission" date="2020-06" db="EMBL/GenBank/DDBJ databases">
        <title>Acidovorax antarctica sp. nov., isolated from Corinth ice sheet soil, Antarctic Fields Peninsula.</title>
        <authorList>
            <person name="Xu Q."/>
            <person name="Peng F."/>
        </authorList>
    </citation>
    <scope>NUCLEOTIDE SEQUENCE [LARGE SCALE GENOMIC DNA]</scope>
    <source>
        <strain evidence="2 3">16-35-5</strain>
    </source>
</reference>
<evidence type="ECO:0000313" key="2">
    <source>
        <dbReference type="EMBL" id="QKV53039.1"/>
    </source>
</evidence>
<sequence>MQFTPLSSSPVSGWGRIDIERYGGLAGYGMPGSRIRSRGYFMAQDLSAADQALLREIFLSPSEAPTWVRDAFRYHLTRQSDCGPQTVVVAESMVPEVLRDALHDELLPREPAPPHPDPGPSPPKDKPPTHAPPKTGAYDKP</sequence>
<dbReference type="RefSeq" id="WP_175503916.1">
    <property type="nucleotide sequence ID" value="NZ_CAURQT010000029.1"/>
</dbReference>